<dbReference type="Pfam" id="PF00750">
    <property type="entry name" value="tRNA-synt_1d"/>
    <property type="match status" value="1"/>
</dbReference>
<feature type="domain" description="DALR anticodon binding" evidence="11">
    <location>
        <begin position="425"/>
        <end position="542"/>
    </location>
</feature>
<dbReference type="NCBIfam" id="TIGR00456">
    <property type="entry name" value="argS"/>
    <property type="match status" value="1"/>
</dbReference>
<dbReference type="CDD" id="cd00671">
    <property type="entry name" value="ArgRS_core"/>
    <property type="match status" value="1"/>
</dbReference>
<dbReference type="InterPro" id="IPR014729">
    <property type="entry name" value="Rossmann-like_a/b/a_fold"/>
</dbReference>
<dbReference type="SMART" id="SM01016">
    <property type="entry name" value="Arg_tRNA_synt_N"/>
    <property type="match status" value="1"/>
</dbReference>
<dbReference type="Gene3D" id="3.40.50.620">
    <property type="entry name" value="HUPs"/>
    <property type="match status" value="1"/>
</dbReference>
<dbReference type="SUPFAM" id="SSF47323">
    <property type="entry name" value="Anticodon-binding domain of a subclass of class I aminoacyl-tRNA synthetases"/>
    <property type="match status" value="1"/>
</dbReference>
<keyword evidence="2 9" id="KW-0963">Cytoplasm</keyword>
<feature type="domain" description="Arginyl tRNA synthetase N-terminal" evidence="12">
    <location>
        <begin position="3"/>
        <end position="86"/>
    </location>
</feature>
<dbReference type="InterPro" id="IPR009080">
    <property type="entry name" value="tRNAsynth_Ia_anticodon-bd"/>
</dbReference>
<dbReference type="SUPFAM" id="SSF55190">
    <property type="entry name" value="Arginyl-tRNA synthetase (ArgRS), N-terminal 'additional' domain"/>
    <property type="match status" value="1"/>
</dbReference>
<keyword evidence="4 9" id="KW-0547">Nucleotide-binding</keyword>
<dbReference type="CDD" id="cd07956">
    <property type="entry name" value="Anticodon_Ia_Arg"/>
    <property type="match status" value="1"/>
</dbReference>
<comment type="subunit">
    <text evidence="9">Monomer.</text>
</comment>
<comment type="similarity">
    <text evidence="1 9 10">Belongs to the class-I aminoacyl-tRNA synthetase family.</text>
</comment>
<dbReference type="SMART" id="SM00836">
    <property type="entry name" value="DALR_1"/>
    <property type="match status" value="1"/>
</dbReference>
<dbReference type="EC" id="6.1.1.19" evidence="9"/>
<gene>
    <name evidence="9 13" type="primary">argS</name>
    <name evidence="13" type="ORF">ACFSVN_01945</name>
</gene>
<feature type="short sequence motif" description="'HIGH' region" evidence="9">
    <location>
        <begin position="123"/>
        <end position="133"/>
    </location>
</feature>
<evidence type="ECO:0000256" key="1">
    <source>
        <dbReference type="ARBA" id="ARBA00005594"/>
    </source>
</evidence>
<evidence type="ECO:0000256" key="10">
    <source>
        <dbReference type="RuleBase" id="RU363038"/>
    </source>
</evidence>
<keyword evidence="6 9" id="KW-0648">Protein biosynthesis</keyword>
<evidence type="ECO:0000259" key="11">
    <source>
        <dbReference type="SMART" id="SM00836"/>
    </source>
</evidence>
<evidence type="ECO:0000256" key="2">
    <source>
        <dbReference type="ARBA" id="ARBA00022490"/>
    </source>
</evidence>
<evidence type="ECO:0000313" key="13">
    <source>
        <dbReference type="EMBL" id="MFD2531202.1"/>
    </source>
</evidence>
<organism evidence="13 14">
    <name type="scientific">Gracilimonas halophila</name>
    <dbReference type="NCBI Taxonomy" id="1834464"/>
    <lineage>
        <taxon>Bacteria</taxon>
        <taxon>Pseudomonadati</taxon>
        <taxon>Balneolota</taxon>
        <taxon>Balneolia</taxon>
        <taxon>Balneolales</taxon>
        <taxon>Balneolaceae</taxon>
        <taxon>Gracilimonas</taxon>
    </lineage>
</organism>
<dbReference type="GO" id="GO:0004814">
    <property type="term" value="F:arginine-tRNA ligase activity"/>
    <property type="evidence" value="ECO:0007669"/>
    <property type="project" value="UniProtKB-EC"/>
</dbReference>
<dbReference type="SUPFAM" id="SSF52374">
    <property type="entry name" value="Nucleotidylyl transferase"/>
    <property type="match status" value="1"/>
</dbReference>
<evidence type="ECO:0000256" key="9">
    <source>
        <dbReference type="HAMAP-Rule" id="MF_00123"/>
    </source>
</evidence>
<dbReference type="InterPro" id="IPR036695">
    <property type="entry name" value="Arg-tRNA-synth_N_sf"/>
</dbReference>
<evidence type="ECO:0000256" key="7">
    <source>
        <dbReference type="ARBA" id="ARBA00023146"/>
    </source>
</evidence>
<comment type="caution">
    <text evidence="13">The sequence shown here is derived from an EMBL/GenBank/DDBJ whole genome shotgun (WGS) entry which is preliminary data.</text>
</comment>
<name>A0ABW5JGN6_9BACT</name>
<dbReference type="HAMAP" id="MF_00123">
    <property type="entry name" value="Arg_tRNA_synth"/>
    <property type="match status" value="1"/>
</dbReference>
<dbReference type="InterPro" id="IPR001412">
    <property type="entry name" value="aa-tRNA-synth_I_CS"/>
</dbReference>
<sequence>MKEYLAQIISESLEQFELEETPEIRIEEPNQPDHGDASSNIAMMMAKPLRNNPRAIAQQLVDGLKYDEKKISAVEIAGPGFINFRFAEKYLFDELSEILEKGEAFGKSETNKGNRVLVEFVSANPTGPLTVGHGRNAVLGDTVSRLLEWTGAEVEREYYFNDAGRQMRVLGESVRARYLELLGKEAEFPEGGYEGEYVREIAQSLVNEKGEGLIEAKDEKPFKEKAEQEIFADISGTLERMKIKMDSYFNEHSLYEEGKIEKTIEKLRELGLAYDKDGAVWFKTTEFGKEKDTVLVKSTGEPTYRLPDIAYHANKLDRGFDLCIDVFGADHIATYPDVLSGIKSLGYDSDKVDVVVYQFVTLVKDGKPFKMSTRKANFVTLDDLMDEVGADVTRFFFLMRSPNTHLEFDIAQAKEAGEKNPVFYLQYAHARISSILRKVEEEYDFSDAAELRLLSHSSEIKLIKTMLKFPDTIANAARLREPHHVITYLNELASAFTSFYHDCRILGEDENLAQARMELAKATQQVLRNGMGILGISAPEQM</sequence>
<dbReference type="Gene3D" id="3.30.1360.70">
    <property type="entry name" value="Arginyl tRNA synthetase N-terminal domain"/>
    <property type="match status" value="1"/>
</dbReference>
<dbReference type="InterPro" id="IPR005148">
    <property type="entry name" value="Arg-tRNA-synth_N"/>
</dbReference>
<dbReference type="InterPro" id="IPR001278">
    <property type="entry name" value="Arg-tRNA-ligase"/>
</dbReference>
<comment type="subcellular location">
    <subcellularLocation>
        <location evidence="9">Cytoplasm</location>
    </subcellularLocation>
</comment>
<dbReference type="RefSeq" id="WP_390297799.1">
    <property type="nucleotide sequence ID" value="NZ_JBHULI010000002.1"/>
</dbReference>
<evidence type="ECO:0000256" key="8">
    <source>
        <dbReference type="ARBA" id="ARBA00049339"/>
    </source>
</evidence>
<evidence type="ECO:0000259" key="12">
    <source>
        <dbReference type="SMART" id="SM01016"/>
    </source>
</evidence>
<dbReference type="InterPro" id="IPR035684">
    <property type="entry name" value="ArgRS_core"/>
</dbReference>
<comment type="catalytic activity">
    <reaction evidence="8 9">
        <text>tRNA(Arg) + L-arginine + ATP = L-arginyl-tRNA(Arg) + AMP + diphosphate</text>
        <dbReference type="Rhea" id="RHEA:20301"/>
        <dbReference type="Rhea" id="RHEA-COMP:9658"/>
        <dbReference type="Rhea" id="RHEA-COMP:9673"/>
        <dbReference type="ChEBI" id="CHEBI:30616"/>
        <dbReference type="ChEBI" id="CHEBI:32682"/>
        <dbReference type="ChEBI" id="CHEBI:33019"/>
        <dbReference type="ChEBI" id="CHEBI:78442"/>
        <dbReference type="ChEBI" id="CHEBI:78513"/>
        <dbReference type="ChEBI" id="CHEBI:456215"/>
        <dbReference type="EC" id="6.1.1.19"/>
    </reaction>
</comment>
<dbReference type="PROSITE" id="PS00178">
    <property type="entry name" value="AA_TRNA_LIGASE_I"/>
    <property type="match status" value="1"/>
</dbReference>
<evidence type="ECO:0000256" key="5">
    <source>
        <dbReference type="ARBA" id="ARBA00022840"/>
    </source>
</evidence>
<evidence type="ECO:0000313" key="14">
    <source>
        <dbReference type="Proteomes" id="UP001597460"/>
    </source>
</evidence>
<proteinExistence type="inferred from homology"/>
<dbReference type="PANTHER" id="PTHR11956">
    <property type="entry name" value="ARGINYL-TRNA SYNTHETASE"/>
    <property type="match status" value="1"/>
</dbReference>
<dbReference type="PANTHER" id="PTHR11956:SF5">
    <property type="entry name" value="ARGININE--TRNA LIGASE, CYTOPLASMIC"/>
    <property type="match status" value="1"/>
</dbReference>
<dbReference type="Proteomes" id="UP001597460">
    <property type="component" value="Unassembled WGS sequence"/>
</dbReference>
<dbReference type="Pfam" id="PF03485">
    <property type="entry name" value="Arg_tRNA_synt_N"/>
    <property type="match status" value="1"/>
</dbReference>
<dbReference type="Pfam" id="PF05746">
    <property type="entry name" value="DALR_1"/>
    <property type="match status" value="1"/>
</dbReference>
<dbReference type="PRINTS" id="PR01038">
    <property type="entry name" value="TRNASYNTHARG"/>
</dbReference>
<accession>A0ABW5JGN6</accession>
<evidence type="ECO:0000256" key="4">
    <source>
        <dbReference type="ARBA" id="ARBA00022741"/>
    </source>
</evidence>
<keyword evidence="3 9" id="KW-0436">Ligase</keyword>
<reference evidence="14" key="1">
    <citation type="journal article" date="2019" name="Int. J. Syst. Evol. Microbiol.">
        <title>The Global Catalogue of Microorganisms (GCM) 10K type strain sequencing project: providing services to taxonomists for standard genome sequencing and annotation.</title>
        <authorList>
            <consortium name="The Broad Institute Genomics Platform"/>
            <consortium name="The Broad Institute Genome Sequencing Center for Infectious Disease"/>
            <person name="Wu L."/>
            <person name="Ma J."/>
        </authorList>
    </citation>
    <scope>NUCLEOTIDE SEQUENCE [LARGE SCALE GENOMIC DNA]</scope>
    <source>
        <strain evidence="14">KCTC 52042</strain>
    </source>
</reference>
<dbReference type="Gene3D" id="1.10.730.10">
    <property type="entry name" value="Isoleucyl-tRNA Synthetase, Domain 1"/>
    <property type="match status" value="1"/>
</dbReference>
<keyword evidence="14" id="KW-1185">Reference proteome</keyword>
<protein>
    <recommendedName>
        <fullName evidence="9">Arginine--tRNA ligase</fullName>
        <ecNumber evidence="9">6.1.1.19</ecNumber>
    </recommendedName>
    <alternativeName>
        <fullName evidence="9">Arginyl-tRNA synthetase</fullName>
        <shortName evidence="9">ArgRS</shortName>
    </alternativeName>
</protein>
<dbReference type="InterPro" id="IPR008909">
    <property type="entry name" value="DALR_anticod-bd"/>
</dbReference>
<keyword evidence="5 9" id="KW-0067">ATP-binding</keyword>
<evidence type="ECO:0000256" key="6">
    <source>
        <dbReference type="ARBA" id="ARBA00022917"/>
    </source>
</evidence>
<dbReference type="EMBL" id="JBHULI010000002">
    <property type="protein sequence ID" value="MFD2531202.1"/>
    <property type="molecule type" value="Genomic_DNA"/>
</dbReference>
<evidence type="ECO:0000256" key="3">
    <source>
        <dbReference type="ARBA" id="ARBA00022598"/>
    </source>
</evidence>
<keyword evidence="7 9" id="KW-0030">Aminoacyl-tRNA synthetase</keyword>